<dbReference type="AlphaFoldDB" id="A0AAN8G938"/>
<comment type="caution">
    <text evidence="1">The sequence shown here is derived from an EMBL/GenBank/DDBJ whole genome shotgun (WGS) entry which is preliminary data.</text>
</comment>
<gene>
    <name evidence="1" type="ORF">SNE40_020909</name>
</gene>
<keyword evidence="2" id="KW-1185">Reference proteome</keyword>
<reference evidence="1 2" key="1">
    <citation type="submission" date="2024-01" db="EMBL/GenBank/DDBJ databases">
        <title>The genome of the rayed Mediterranean limpet Patella caerulea (Linnaeus, 1758).</title>
        <authorList>
            <person name="Anh-Thu Weber A."/>
            <person name="Halstead-Nussloch G."/>
        </authorList>
    </citation>
    <scope>NUCLEOTIDE SEQUENCE [LARGE SCALE GENOMIC DNA]</scope>
    <source>
        <strain evidence="1">AATW-2023a</strain>
        <tissue evidence="1">Whole specimen</tissue>
    </source>
</reference>
<sequence>MTSLLKTIIRKNFGYYSTNISYVDMVIPMVELNVLSNEEYFSILNENSSWDKKAQKMLYYIMERSDVNGFEQMLRYNNAHTFVIDKFIEQKHEAMMNHTTREKGICRISTVTTRYKKIKQFGLGLKQLIHSGHQDDFNKAAQAVHEKWKMVETLHSRDEQGVVSQKEVADLLFYTLDAQIENLRVHFDPNIYNHKYFKQMEQMIKYTSEPHVSSMMYLARYGSALTHKESLEKGMWELACALDHSRRVEPCKETGMVYYIEINMLFKKYEAEGQLSIKEELLNKTSVAISQFENEQWEMKEDYKRMLLLKRVYVYLALGVHGEEMKNICWKSEDLHQAEYCLNEIKESESKLDDRRRMFYNIAEAVSNERTGHIERALGTIKEALSLAKRGQFKKEESAINEHIKRMIRKNEKIKGERRQEALRNITEILPDINNVFAVNCHQGSIWQVRSLLCRVSCIGFCCAAFLSLLIVQFVV</sequence>
<evidence type="ECO:0000313" key="1">
    <source>
        <dbReference type="EMBL" id="KAK6168358.1"/>
    </source>
</evidence>
<name>A0AAN8G938_PATCE</name>
<evidence type="ECO:0000313" key="2">
    <source>
        <dbReference type="Proteomes" id="UP001347796"/>
    </source>
</evidence>
<dbReference type="EMBL" id="JAZGQO010000016">
    <property type="protein sequence ID" value="KAK6168358.1"/>
    <property type="molecule type" value="Genomic_DNA"/>
</dbReference>
<proteinExistence type="predicted"/>
<dbReference type="Proteomes" id="UP001347796">
    <property type="component" value="Unassembled WGS sequence"/>
</dbReference>
<accession>A0AAN8G938</accession>
<protein>
    <submittedName>
        <fullName evidence="1">Uncharacterized protein</fullName>
    </submittedName>
</protein>
<organism evidence="1 2">
    <name type="scientific">Patella caerulea</name>
    <name type="common">Rayed Mediterranean limpet</name>
    <dbReference type="NCBI Taxonomy" id="87958"/>
    <lineage>
        <taxon>Eukaryota</taxon>
        <taxon>Metazoa</taxon>
        <taxon>Spiralia</taxon>
        <taxon>Lophotrochozoa</taxon>
        <taxon>Mollusca</taxon>
        <taxon>Gastropoda</taxon>
        <taxon>Patellogastropoda</taxon>
        <taxon>Patelloidea</taxon>
        <taxon>Patellidae</taxon>
        <taxon>Patella</taxon>
    </lineage>
</organism>